<dbReference type="AlphaFoldDB" id="A0A9R1WLN1"/>
<keyword evidence="1" id="KW-0479">Metal-binding</keyword>
<feature type="coiled-coil region" evidence="2">
    <location>
        <begin position="183"/>
        <end position="210"/>
    </location>
</feature>
<dbReference type="SMART" id="SM00343">
    <property type="entry name" value="ZnF_C2HC"/>
    <property type="match status" value="1"/>
</dbReference>
<dbReference type="PANTHER" id="PTHR35317">
    <property type="entry name" value="OS04G0629600 PROTEIN"/>
    <property type="match status" value="1"/>
</dbReference>
<evidence type="ECO:0000313" key="5">
    <source>
        <dbReference type="EMBL" id="KAJ0224925.1"/>
    </source>
</evidence>
<keyword evidence="1" id="KW-0862">Zinc</keyword>
<evidence type="ECO:0000256" key="1">
    <source>
        <dbReference type="PROSITE-ProRule" id="PRU00047"/>
    </source>
</evidence>
<evidence type="ECO:0000256" key="2">
    <source>
        <dbReference type="SAM" id="Coils"/>
    </source>
</evidence>
<accession>A0A9R1WLN1</accession>
<protein>
    <recommendedName>
        <fullName evidence="4">CCHC-type domain-containing protein</fullName>
    </recommendedName>
</protein>
<dbReference type="Proteomes" id="UP000235145">
    <property type="component" value="Unassembled WGS sequence"/>
</dbReference>
<gene>
    <name evidence="5" type="ORF">LSAT_V11C100001310</name>
</gene>
<dbReference type="SUPFAM" id="SSF57756">
    <property type="entry name" value="Retrovirus zinc finger-like domains"/>
    <property type="match status" value="1"/>
</dbReference>
<feature type="region of interest" description="Disordered" evidence="3">
    <location>
        <begin position="216"/>
        <end position="247"/>
    </location>
</feature>
<evidence type="ECO:0000256" key="3">
    <source>
        <dbReference type="SAM" id="MobiDB-lite"/>
    </source>
</evidence>
<reference evidence="5 6" key="1">
    <citation type="journal article" date="2017" name="Nat. Commun.">
        <title>Genome assembly with in vitro proximity ligation data and whole-genome triplication in lettuce.</title>
        <authorList>
            <person name="Reyes-Chin-Wo S."/>
            <person name="Wang Z."/>
            <person name="Yang X."/>
            <person name="Kozik A."/>
            <person name="Arikit S."/>
            <person name="Song C."/>
            <person name="Xia L."/>
            <person name="Froenicke L."/>
            <person name="Lavelle D.O."/>
            <person name="Truco M.J."/>
            <person name="Xia R."/>
            <person name="Zhu S."/>
            <person name="Xu C."/>
            <person name="Xu H."/>
            <person name="Xu X."/>
            <person name="Cox K."/>
            <person name="Korf I."/>
            <person name="Meyers B.C."/>
            <person name="Michelmore R.W."/>
        </authorList>
    </citation>
    <scope>NUCLEOTIDE SEQUENCE [LARGE SCALE GENOMIC DNA]</scope>
    <source>
        <strain evidence="6">cv. Salinas</strain>
        <tissue evidence="5">Seedlings</tissue>
    </source>
</reference>
<keyword evidence="2" id="KW-0175">Coiled coil</keyword>
<proteinExistence type="predicted"/>
<comment type="caution">
    <text evidence="5">The sequence shown here is derived from an EMBL/GenBank/DDBJ whole genome shotgun (WGS) entry which is preliminary data.</text>
</comment>
<dbReference type="PANTHER" id="PTHR35317:SF41">
    <property type="entry name" value="RNA-DIRECTED DNA POLYMERASE"/>
    <property type="match status" value="1"/>
</dbReference>
<dbReference type="GO" id="GO:0008270">
    <property type="term" value="F:zinc ion binding"/>
    <property type="evidence" value="ECO:0007669"/>
    <property type="project" value="UniProtKB-KW"/>
</dbReference>
<evidence type="ECO:0000313" key="6">
    <source>
        <dbReference type="Proteomes" id="UP000235145"/>
    </source>
</evidence>
<sequence length="287" mass="32495">MAGGSKEEGSKEVVAQGTAVPFQCPKLTETNYTTWYIMIETVLRAYGHWDAITKDAVDEKKNYTTKGIIFQMLPENVLLQVAKHKNAKDVWESVKVRYIGAEWVQKARLQTLRNELEMLKMKDNESINDFSGKISGIVAKFKSLGSTLEEEVIVRKFLNSVPKKYLPIVSPIEQYSDLETMTFEEAVGRVKAYEERLQSHEEKEEEQGQVMMASEQKHGDSSGHGRGCGKNFERGGRGRGRGKGRGNKSGIRCYDCGDFGHFSYECTKWNEKDKEANLIEDEESALL</sequence>
<dbReference type="GO" id="GO:0003676">
    <property type="term" value="F:nucleic acid binding"/>
    <property type="evidence" value="ECO:0007669"/>
    <property type="project" value="InterPro"/>
</dbReference>
<keyword evidence="1" id="KW-0863">Zinc-finger</keyword>
<keyword evidence="6" id="KW-1185">Reference proteome</keyword>
<evidence type="ECO:0000259" key="4">
    <source>
        <dbReference type="PROSITE" id="PS50158"/>
    </source>
</evidence>
<name>A0A9R1WLN1_LACSA</name>
<organism evidence="5 6">
    <name type="scientific">Lactuca sativa</name>
    <name type="common">Garden lettuce</name>
    <dbReference type="NCBI Taxonomy" id="4236"/>
    <lineage>
        <taxon>Eukaryota</taxon>
        <taxon>Viridiplantae</taxon>
        <taxon>Streptophyta</taxon>
        <taxon>Embryophyta</taxon>
        <taxon>Tracheophyta</taxon>
        <taxon>Spermatophyta</taxon>
        <taxon>Magnoliopsida</taxon>
        <taxon>eudicotyledons</taxon>
        <taxon>Gunneridae</taxon>
        <taxon>Pentapetalae</taxon>
        <taxon>asterids</taxon>
        <taxon>campanulids</taxon>
        <taxon>Asterales</taxon>
        <taxon>Asteraceae</taxon>
        <taxon>Cichorioideae</taxon>
        <taxon>Cichorieae</taxon>
        <taxon>Lactucinae</taxon>
        <taxon>Lactuca</taxon>
    </lineage>
</organism>
<dbReference type="InterPro" id="IPR001878">
    <property type="entry name" value="Znf_CCHC"/>
</dbReference>
<dbReference type="Pfam" id="PF14223">
    <property type="entry name" value="Retrotran_gag_2"/>
    <property type="match status" value="1"/>
</dbReference>
<feature type="compositionally biased region" description="Basic residues" evidence="3">
    <location>
        <begin position="237"/>
        <end position="246"/>
    </location>
</feature>
<dbReference type="InterPro" id="IPR036875">
    <property type="entry name" value="Znf_CCHC_sf"/>
</dbReference>
<dbReference type="EMBL" id="NBSK02000001">
    <property type="protein sequence ID" value="KAJ0224925.1"/>
    <property type="molecule type" value="Genomic_DNA"/>
</dbReference>
<feature type="domain" description="CCHC-type" evidence="4">
    <location>
        <begin position="252"/>
        <end position="268"/>
    </location>
</feature>
<dbReference type="PROSITE" id="PS50158">
    <property type="entry name" value="ZF_CCHC"/>
    <property type="match status" value="1"/>
</dbReference>